<proteinExistence type="predicted"/>
<evidence type="ECO:0000313" key="1">
    <source>
        <dbReference type="EMBL" id="MPM57320.1"/>
    </source>
</evidence>
<organism evidence="1">
    <name type="scientific">bioreactor metagenome</name>
    <dbReference type="NCBI Taxonomy" id="1076179"/>
    <lineage>
        <taxon>unclassified sequences</taxon>
        <taxon>metagenomes</taxon>
        <taxon>ecological metagenomes</taxon>
    </lineage>
</organism>
<dbReference type="EMBL" id="VSSQ01016207">
    <property type="protein sequence ID" value="MPM57320.1"/>
    <property type="molecule type" value="Genomic_DNA"/>
</dbReference>
<gene>
    <name evidence="1" type="ORF">SDC9_104142</name>
</gene>
<protein>
    <submittedName>
        <fullName evidence="1">Uncharacterized protein</fullName>
    </submittedName>
</protein>
<name>A0A645AVY6_9ZZZZ</name>
<accession>A0A645AVY6</accession>
<reference evidence="1" key="1">
    <citation type="submission" date="2019-08" db="EMBL/GenBank/DDBJ databases">
        <authorList>
            <person name="Kucharzyk K."/>
            <person name="Murdoch R.W."/>
            <person name="Higgins S."/>
            <person name="Loffler F."/>
        </authorList>
    </citation>
    <scope>NUCLEOTIDE SEQUENCE</scope>
</reference>
<comment type="caution">
    <text evidence="1">The sequence shown here is derived from an EMBL/GenBank/DDBJ whole genome shotgun (WGS) entry which is preliminary data.</text>
</comment>
<sequence length="164" mass="18897">MVQIMPEVMHQQTRGDKLPAGRFLRGQLRRCADEHRAFCPLAHLRLEERAEFFVQPRELIAFMRIVLLYLGEHGLQRVAVGKEFADAAPLPAHARALAAVENIALALGVVALLHERFFHKILNLFHLHRRNQLPHTLFHRAGNLVQRGLGDLRLRAEKRLSYRI</sequence>
<dbReference type="AlphaFoldDB" id="A0A645AVY6"/>